<evidence type="ECO:0000256" key="2">
    <source>
        <dbReference type="SAM" id="Phobius"/>
    </source>
</evidence>
<feature type="transmembrane region" description="Helical" evidence="2">
    <location>
        <begin position="41"/>
        <end position="67"/>
    </location>
</feature>
<keyword evidence="2" id="KW-0472">Membrane</keyword>
<dbReference type="EMBL" id="JBHUMM010000043">
    <property type="protein sequence ID" value="MFD2672956.1"/>
    <property type="molecule type" value="Genomic_DNA"/>
</dbReference>
<protein>
    <submittedName>
        <fullName evidence="3">Uncharacterized protein</fullName>
    </submittedName>
</protein>
<sequence>MEKITPENFRELLSAISIILGFVFSFISLKGTLKEHSLRLAGLLLLLGLCLFANNAWCYFAAIFIIATAVTQLDFLQNLAAIIRGNKDYFDYRKEFISKDEILENKTKEIEKDKMEVIPEAPELGDSNKEAGSEEKKGNDTKEQTTINLELKKNNLNPVHFALIAEELVFKDIEKKFQKQVQRHIRIVGRPATMVLDGLLELDTRDIIFEIKVFRQSPFPLAVIKRSINEIMNLVLEYQSLIKKNKEVHLTYVVVSSFEKETKEILDERLSKVISDVNLFNIKVDYIYYSFHDLGLENTIVNK</sequence>
<proteinExistence type="predicted"/>
<organism evidence="3 4">
    <name type="scientific">Marinicrinis sediminis</name>
    <dbReference type="NCBI Taxonomy" id="1652465"/>
    <lineage>
        <taxon>Bacteria</taxon>
        <taxon>Bacillati</taxon>
        <taxon>Bacillota</taxon>
        <taxon>Bacilli</taxon>
        <taxon>Bacillales</taxon>
        <taxon>Paenibacillaceae</taxon>
    </lineage>
</organism>
<gene>
    <name evidence="3" type="ORF">ACFSUC_15410</name>
</gene>
<feature type="compositionally biased region" description="Basic and acidic residues" evidence="1">
    <location>
        <begin position="126"/>
        <end position="143"/>
    </location>
</feature>
<evidence type="ECO:0000313" key="3">
    <source>
        <dbReference type="EMBL" id="MFD2672956.1"/>
    </source>
</evidence>
<evidence type="ECO:0000256" key="1">
    <source>
        <dbReference type="SAM" id="MobiDB-lite"/>
    </source>
</evidence>
<dbReference type="Proteomes" id="UP001597497">
    <property type="component" value="Unassembled WGS sequence"/>
</dbReference>
<keyword evidence="2" id="KW-0812">Transmembrane</keyword>
<keyword evidence="2" id="KW-1133">Transmembrane helix</keyword>
<evidence type="ECO:0000313" key="4">
    <source>
        <dbReference type="Proteomes" id="UP001597497"/>
    </source>
</evidence>
<comment type="caution">
    <text evidence="3">The sequence shown here is derived from an EMBL/GenBank/DDBJ whole genome shotgun (WGS) entry which is preliminary data.</text>
</comment>
<reference evidence="4" key="1">
    <citation type="journal article" date="2019" name="Int. J. Syst. Evol. Microbiol.">
        <title>The Global Catalogue of Microorganisms (GCM) 10K type strain sequencing project: providing services to taxonomists for standard genome sequencing and annotation.</title>
        <authorList>
            <consortium name="The Broad Institute Genomics Platform"/>
            <consortium name="The Broad Institute Genome Sequencing Center for Infectious Disease"/>
            <person name="Wu L."/>
            <person name="Ma J."/>
        </authorList>
    </citation>
    <scope>NUCLEOTIDE SEQUENCE [LARGE SCALE GENOMIC DNA]</scope>
    <source>
        <strain evidence="4">KCTC 33676</strain>
    </source>
</reference>
<accession>A0ABW5RE21</accession>
<name>A0ABW5RE21_9BACL</name>
<dbReference type="RefSeq" id="WP_379930515.1">
    <property type="nucleotide sequence ID" value="NZ_JBHUMM010000043.1"/>
</dbReference>
<keyword evidence="4" id="KW-1185">Reference proteome</keyword>
<feature type="region of interest" description="Disordered" evidence="1">
    <location>
        <begin position="121"/>
        <end position="144"/>
    </location>
</feature>
<feature type="transmembrane region" description="Helical" evidence="2">
    <location>
        <begin position="12"/>
        <end position="29"/>
    </location>
</feature>